<dbReference type="InterPro" id="IPR013760">
    <property type="entry name" value="Topo_IIA-like_dom_sf"/>
</dbReference>
<keyword evidence="5" id="KW-0175">Coiled coil</keyword>
<dbReference type="InterPro" id="IPR013757">
    <property type="entry name" value="Topo_IIA_A_a_sf"/>
</dbReference>
<dbReference type="PANTHER" id="PTHR43493">
    <property type="entry name" value="DNA GYRASE/TOPOISOMERASE SUBUNIT A"/>
    <property type="match status" value="1"/>
</dbReference>
<name>A0A644XV73_9ZZZZ</name>
<evidence type="ECO:0000256" key="5">
    <source>
        <dbReference type="SAM" id="Coils"/>
    </source>
</evidence>
<dbReference type="GO" id="GO:0003918">
    <property type="term" value="F:DNA topoisomerase type II (double strand cut, ATP-hydrolyzing) activity"/>
    <property type="evidence" value="ECO:0007669"/>
    <property type="project" value="InterPro"/>
</dbReference>
<evidence type="ECO:0000256" key="6">
    <source>
        <dbReference type="SAM" id="MobiDB-lite"/>
    </source>
</evidence>
<dbReference type="GO" id="GO:0009330">
    <property type="term" value="C:DNA topoisomerase type II (double strand cut, ATP-hydrolyzing) complex"/>
    <property type="evidence" value="ECO:0007669"/>
    <property type="project" value="TreeGrafter"/>
</dbReference>
<keyword evidence="3" id="KW-0238">DNA-binding</keyword>
<keyword evidence="2" id="KW-0799">Topoisomerase</keyword>
<dbReference type="AlphaFoldDB" id="A0A644XV73"/>
<dbReference type="GO" id="GO:0003677">
    <property type="term" value="F:DNA binding"/>
    <property type="evidence" value="ECO:0007669"/>
    <property type="project" value="UniProtKB-KW"/>
</dbReference>
<dbReference type="NCBIfam" id="NF009397">
    <property type="entry name" value="PRK12758.1"/>
    <property type="match status" value="1"/>
</dbReference>
<feature type="compositionally biased region" description="Acidic residues" evidence="6">
    <location>
        <begin position="8"/>
        <end position="17"/>
    </location>
</feature>
<evidence type="ECO:0000256" key="3">
    <source>
        <dbReference type="ARBA" id="ARBA00023125"/>
    </source>
</evidence>
<dbReference type="GO" id="GO:0006265">
    <property type="term" value="P:DNA topological change"/>
    <property type="evidence" value="ECO:0007669"/>
    <property type="project" value="InterPro"/>
</dbReference>
<dbReference type="SUPFAM" id="SSF56719">
    <property type="entry name" value="Type II DNA topoisomerase"/>
    <property type="match status" value="1"/>
</dbReference>
<evidence type="ECO:0000259" key="7">
    <source>
        <dbReference type="PROSITE" id="PS52040"/>
    </source>
</evidence>
<protein>
    <submittedName>
        <fullName evidence="8">DNA topoisomerase 4 subunit A</fullName>
    </submittedName>
</protein>
<comment type="similarity">
    <text evidence="1">Belongs to the type II topoisomerase GyrA/ParC subunit family.</text>
</comment>
<gene>
    <name evidence="8" type="primary">parC_4</name>
    <name evidence="8" type="ORF">SDC9_64425</name>
</gene>
<dbReference type="Gene3D" id="3.90.199.10">
    <property type="entry name" value="Topoisomerase II, domain 5"/>
    <property type="match status" value="1"/>
</dbReference>
<evidence type="ECO:0000256" key="4">
    <source>
        <dbReference type="ARBA" id="ARBA00023235"/>
    </source>
</evidence>
<comment type="caution">
    <text evidence="8">The sequence shown here is derived from an EMBL/GenBank/DDBJ whole genome shotgun (WGS) entry which is preliminary data.</text>
</comment>
<evidence type="ECO:0000256" key="2">
    <source>
        <dbReference type="ARBA" id="ARBA00023029"/>
    </source>
</evidence>
<accession>A0A644XV73</accession>
<dbReference type="GO" id="GO:0005524">
    <property type="term" value="F:ATP binding"/>
    <property type="evidence" value="ECO:0007669"/>
    <property type="project" value="InterPro"/>
</dbReference>
<dbReference type="PANTHER" id="PTHR43493:SF5">
    <property type="entry name" value="DNA GYRASE SUBUNIT A, CHLOROPLASTIC_MITOCHONDRIAL"/>
    <property type="match status" value="1"/>
</dbReference>
<organism evidence="8">
    <name type="scientific">bioreactor metagenome</name>
    <dbReference type="NCBI Taxonomy" id="1076179"/>
    <lineage>
        <taxon>unclassified sequences</taxon>
        <taxon>metagenomes</taxon>
        <taxon>ecological metagenomes</taxon>
    </lineage>
</organism>
<sequence length="889" mass="101100">MSNHDIDYDLEAEEPLDNPEATESSKYDKLINEGDKRYKLTGMYKEWYLDYASYVILERAVPHIDDGLKPVQRRILHSMKRMDDGRYNKVANIIGHTMQFHPHGDASIGDALVQLGQKDLLVDCQGNWGNILTGDSAAAPRYIEARLTKFANEVLFNPKTTSWMKSYDGRNQEPVSLPAKFPLLLTMGVEGIAVGLASKILPHNFNELIDASIACLKGEEFAIYPDFPTGGLADCTRYNQGLRGSSIKVRAKIVKIDKKTLAITEVPFGLTTSKLIESILKANDKGKIKIRKIDDNTSQGAEIVIHLHNDISPDKTIDALYAFTDCEISISPNCCVIMDNQPHFIGVDVILRYNTERTRTLLGNELEIRLAELNDAWHYTSLEKIFFEQRVYRLLEKDARTWNDQLKEVEAELKKYETLLKREVTSEDVLKLVEKPVRKISVFDVKQLEEAIARTEKEMEEVTYNLNHLTQFSIRYFQSLKKKYGQNFIRKTELCSFETIEAVKVAASNAKLFVNREEGFIGMDLKRDEKAEFVCDCSDIDDIIVFLKSGKLIVTKISEKQFVGRDIIHAAVFVRNDERTIYNVVYRNGKGGDFYVKRFAVTGVTRDKEYDVTQGKEGSQILWFTANPNGEGEVLKVFLKPRPKLKKLIFEFDFANLAIKGRGSMGNILSKNPVHKIQLKSKGISQFGGVPIWFDQDINRLNTDSRGQFLGEFSNGDRILAVCKNGQFYTTDFDLSNRYQGEILFVEKLDPSKVYTALYYDGETSSYYLKRFTFELSDNVVQLFTNESAGSTLHMISCDKFPQVEITFGGKHSKKTPELIDAELFIGVKSFRAKGKRLTTSEVSMVRFTEPLMKEVSEPDEIENLQEAVENPLPSEERSGEITDSPTLF</sequence>
<dbReference type="EMBL" id="VSSQ01002906">
    <property type="protein sequence ID" value="MPM18024.1"/>
    <property type="molecule type" value="Genomic_DNA"/>
</dbReference>
<keyword evidence="4 8" id="KW-0413">Isomerase</keyword>
<dbReference type="Gene3D" id="1.10.268.10">
    <property type="entry name" value="Topoisomerase, domain 3"/>
    <property type="match status" value="1"/>
</dbReference>
<proteinExistence type="inferred from homology"/>
<dbReference type="InterPro" id="IPR013758">
    <property type="entry name" value="Topo_IIA_A/C_ab"/>
</dbReference>
<dbReference type="NCBIfam" id="NF007209">
    <property type="entry name" value="PRK09631.1"/>
    <property type="match status" value="1"/>
</dbReference>
<feature type="domain" description="Topo IIA-type catalytic" evidence="7">
    <location>
        <begin position="61"/>
        <end position="474"/>
    </location>
</feature>
<dbReference type="InterPro" id="IPR002205">
    <property type="entry name" value="Topo_IIA_dom_A"/>
</dbReference>
<dbReference type="InterPro" id="IPR050220">
    <property type="entry name" value="Type_II_DNA_Topoisomerases"/>
</dbReference>
<feature type="coiled-coil region" evidence="5">
    <location>
        <begin position="392"/>
        <end position="465"/>
    </location>
</feature>
<dbReference type="GO" id="GO:0005737">
    <property type="term" value="C:cytoplasm"/>
    <property type="evidence" value="ECO:0007669"/>
    <property type="project" value="TreeGrafter"/>
</dbReference>
<dbReference type="PROSITE" id="PS52040">
    <property type="entry name" value="TOPO_IIA"/>
    <property type="match status" value="1"/>
</dbReference>
<feature type="region of interest" description="Disordered" evidence="6">
    <location>
        <begin position="868"/>
        <end position="889"/>
    </location>
</feature>
<evidence type="ECO:0000256" key="1">
    <source>
        <dbReference type="ARBA" id="ARBA00008263"/>
    </source>
</evidence>
<evidence type="ECO:0000313" key="8">
    <source>
        <dbReference type="EMBL" id="MPM18024.1"/>
    </source>
</evidence>
<dbReference type="Gene3D" id="3.30.1360.40">
    <property type="match status" value="1"/>
</dbReference>
<dbReference type="SMART" id="SM00434">
    <property type="entry name" value="TOP4c"/>
    <property type="match status" value="1"/>
</dbReference>
<feature type="region of interest" description="Disordered" evidence="6">
    <location>
        <begin position="1"/>
        <end position="24"/>
    </location>
</feature>
<dbReference type="Pfam" id="PF00521">
    <property type="entry name" value="DNA_topoisoIV"/>
    <property type="match status" value="1"/>
</dbReference>
<reference evidence="8" key="1">
    <citation type="submission" date="2019-08" db="EMBL/GenBank/DDBJ databases">
        <authorList>
            <person name="Kucharzyk K."/>
            <person name="Murdoch R.W."/>
            <person name="Higgins S."/>
            <person name="Loffler F."/>
        </authorList>
    </citation>
    <scope>NUCLEOTIDE SEQUENCE</scope>
</reference>